<dbReference type="PANTHER" id="PTHR20883:SF14">
    <property type="entry name" value="PHYTANOYL-COA DIOXYGENASE"/>
    <property type="match status" value="1"/>
</dbReference>
<reference evidence="1 2" key="1">
    <citation type="submission" date="2023-10" db="EMBL/GenBank/DDBJ databases">
        <title>Rubellicoccus peritrichatus gen. nov., sp. nov., isolated from an algae of coral reef tank.</title>
        <authorList>
            <person name="Luo J."/>
        </authorList>
    </citation>
    <scope>NUCLEOTIDE SEQUENCE [LARGE SCALE GENOMIC DNA]</scope>
    <source>
        <strain evidence="1 2">CR14</strain>
    </source>
</reference>
<organism evidence="1 2">
    <name type="scientific">Rubellicoccus peritrichatus</name>
    <dbReference type="NCBI Taxonomy" id="3080537"/>
    <lineage>
        <taxon>Bacteria</taxon>
        <taxon>Pseudomonadati</taxon>
        <taxon>Verrucomicrobiota</taxon>
        <taxon>Opitutia</taxon>
        <taxon>Puniceicoccales</taxon>
        <taxon>Cerasicoccaceae</taxon>
        <taxon>Rubellicoccus</taxon>
    </lineage>
</organism>
<name>A0AAQ3LA43_9BACT</name>
<keyword evidence="1" id="KW-0223">Dioxygenase</keyword>
<dbReference type="RefSeq" id="WP_317832297.1">
    <property type="nucleotide sequence ID" value="NZ_CP136920.1"/>
</dbReference>
<dbReference type="GO" id="GO:0005506">
    <property type="term" value="F:iron ion binding"/>
    <property type="evidence" value="ECO:0007669"/>
    <property type="project" value="UniProtKB-ARBA"/>
</dbReference>
<keyword evidence="1" id="KW-0560">Oxidoreductase</keyword>
<dbReference type="InterPro" id="IPR008775">
    <property type="entry name" value="Phytyl_CoA_dOase-like"/>
</dbReference>
<dbReference type="GO" id="GO:0016706">
    <property type="term" value="F:2-oxoglutarate-dependent dioxygenase activity"/>
    <property type="evidence" value="ECO:0007669"/>
    <property type="project" value="UniProtKB-ARBA"/>
</dbReference>
<dbReference type="Proteomes" id="UP001304300">
    <property type="component" value="Chromosome"/>
</dbReference>
<dbReference type="Pfam" id="PF05721">
    <property type="entry name" value="PhyH"/>
    <property type="match status" value="1"/>
</dbReference>
<dbReference type="PANTHER" id="PTHR20883">
    <property type="entry name" value="PHYTANOYL-COA DIOXYGENASE DOMAIN CONTAINING 1"/>
    <property type="match status" value="1"/>
</dbReference>
<dbReference type="Gene3D" id="2.60.120.620">
    <property type="entry name" value="q2cbj1_9rhob like domain"/>
    <property type="match status" value="1"/>
</dbReference>
<dbReference type="AlphaFoldDB" id="A0AAQ3LA43"/>
<gene>
    <name evidence="1" type="ORF">RZN69_16205</name>
</gene>
<keyword evidence="2" id="KW-1185">Reference proteome</keyword>
<accession>A0AAQ3LA43</accession>
<proteinExistence type="predicted"/>
<protein>
    <submittedName>
        <fullName evidence="1">Phytanoyl-CoA dioxygenase family protein</fullName>
    </submittedName>
</protein>
<sequence length="289" mass="33027">METILNASRYLTEEQAEFYRVEGYLVLKGILDDADMAPIREALMDKVSRIADELLEAGIVDDLMEDAPFEKRLAHLFKGRPDSDFLKYGRGWRDRHPGCYEFMSNPKILDAVESLIGPEIFCSPVYNVRPKVPGVAAGAVPWHQDKSYWPESNANPVITVWIPLVETNDENGCLMVWPRTQHTKLLSYHHETITSTKYLEIDEKHLAGKKELSLPVKPGDMILFNDRCIHASGPNNSDGVRWSMDLRYQPTDQDPMPERGAGFLARSLIHPERVATREDWIAERPEHDE</sequence>
<dbReference type="KEGG" id="puo:RZN69_16205"/>
<dbReference type="SUPFAM" id="SSF51197">
    <property type="entry name" value="Clavaminate synthase-like"/>
    <property type="match status" value="1"/>
</dbReference>
<evidence type="ECO:0000313" key="1">
    <source>
        <dbReference type="EMBL" id="WOO40165.1"/>
    </source>
</evidence>
<dbReference type="EMBL" id="CP136920">
    <property type="protein sequence ID" value="WOO40165.1"/>
    <property type="molecule type" value="Genomic_DNA"/>
</dbReference>
<evidence type="ECO:0000313" key="2">
    <source>
        <dbReference type="Proteomes" id="UP001304300"/>
    </source>
</evidence>